<dbReference type="AlphaFoldDB" id="A0AAW8EIY6"/>
<name>A0AAW8EIY6_VARPD</name>
<organism evidence="1 2">
    <name type="scientific">Variovorax paradoxus</name>
    <dbReference type="NCBI Taxonomy" id="34073"/>
    <lineage>
        <taxon>Bacteria</taxon>
        <taxon>Pseudomonadati</taxon>
        <taxon>Pseudomonadota</taxon>
        <taxon>Betaproteobacteria</taxon>
        <taxon>Burkholderiales</taxon>
        <taxon>Comamonadaceae</taxon>
        <taxon>Variovorax</taxon>
    </lineage>
</organism>
<evidence type="ECO:0000313" key="2">
    <source>
        <dbReference type="Proteomes" id="UP001224845"/>
    </source>
</evidence>
<evidence type="ECO:0000313" key="1">
    <source>
        <dbReference type="EMBL" id="MDP9972793.1"/>
    </source>
</evidence>
<proteinExistence type="predicted"/>
<sequence length="141" mass="15891">MFSLTDADRGQAWPHRRLCAAFAHGVVILKRNILRSACRRHGFEQMERASSHGMMQQPAPEEAAFHHSDAVHRRMIAQSLEKQSNRINNTVLAVEVNRTTQADERGMGSQQWIAGGSAWVATALKPRCTLTREAMHRFDSV</sequence>
<protein>
    <submittedName>
        <fullName evidence="1">Uncharacterized protein</fullName>
    </submittedName>
</protein>
<dbReference type="Proteomes" id="UP001224845">
    <property type="component" value="Unassembled WGS sequence"/>
</dbReference>
<gene>
    <name evidence="1" type="ORF">J2W39_004036</name>
</gene>
<comment type="caution">
    <text evidence="1">The sequence shown here is derived from an EMBL/GenBank/DDBJ whole genome shotgun (WGS) entry which is preliminary data.</text>
</comment>
<dbReference type="EMBL" id="JAUSRV010000010">
    <property type="protein sequence ID" value="MDP9972793.1"/>
    <property type="molecule type" value="Genomic_DNA"/>
</dbReference>
<accession>A0AAW8EIY6</accession>
<reference evidence="1" key="1">
    <citation type="submission" date="2023-07" db="EMBL/GenBank/DDBJ databases">
        <title>Sorghum-associated microbial communities from plants grown in Nebraska, USA.</title>
        <authorList>
            <person name="Schachtman D."/>
        </authorList>
    </citation>
    <scope>NUCLEOTIDE SEQUENCE</scope>
    <source>
        <strain evidence="1">DS3315</strain>
    </source>
</reference>